<dbReference type="GO" id="GO:0017057">
    <property type="term" value="F:6-phosphogluconolactonase activity"/>
    <property type="evidence" value="ECO:0007669"/>
    <property type="project" value="TreeGrafter"/>
</dbReference>
<evidence type="ECO:0000313" key="3">
    <source>
        <dbReference type="EMBL" id="TSJ43375.1"/>
    </source>
</evidence>
<dbReference type="SUPFAM" id="SSF51004">
    <property type="entry name" value="C-terminal (heme d1) domain of cytochrome cd1-nitrite reductase"/>
    <property type="match status" value="1"/>
</dbReference>
<name>A0A556MU50_9SPHI</name>
<dbReference type="InterPro" id="IPR011048">
    <property type="entry name" value="Haem_d1_sf"/>
</dbReference>
<organism evidence="3 4">
    <name type="scientific">Mucilaginibacter corticis</name>
    <dbReference type="NCBI Taxonomy" id="2597670"/>
    <lineage>
        <taxon>Bacteria</taxon>
        <taxon>Pseudomonadati</taxon>
        <taxon>Bacteroidota</taxon>
        <taxon>Sphingobacteriia</taxon>
        <taxon>Sphingobacteriales</taxon>
        <taxon>Sphingobacteriaceae</taxon>
        <taxon>Mucilaginibacter</taxon>
    </lineage>
</organism>
<protein>
    <submittedName>
        <fullName evidence="3">Lactonase family protein</fullName>
    </submittedName>
</protein>
<gene>
    <name evidence="3" type="ORF">FO440_04045</name>
</gene>
<accession>A0A556MU50</accession>
<dbReference type="PANTHER" id="PTHR30344:SF1">
    <property type="entry name" value="6-PHOSPHOGLUCONOLACTONASE"/>
    <property type="match status" value="1"/>
</dbReference>
<dbReference type="AlphaFoldDB" id="A0A556MU50"/>
<reference evidence="3 4" key="1">
    <citation type="submission" date="2019-07" db="EMBL/GenBank/DDBJ databases">
        <authorList>
            <person name="Huq M.A."/>
        </authorList>
    </citation>
    <scope>NUCLEOTIDE SEQUENCE [LARGE SCALE GENOMIC DNA]</scope>
    <source>
        <strain evidence="3 4">MAH-19</strain>
    </source>
</reference>
<keyword evidence="2" id="KW-0313">Glucose metabolism</keyword>
<dbReference type="Proteomes" id="UP000318733">
    <property type="component" value="Unassembled WGS sequence"/>
</dbReference>
<sequence length="378" mass="41036">MKKLLLATCLLFPVISFSQKSVPHAKIYDLLLGGYTGPNATKGITVYRFNAETGQATLLNQLDGVENPDFLAISNNHKFVYACNVDTKGGEGSVSAFKFDYLTGKLELINKQPGGGSNPVHIILDKGDKNVLVSFYSSGSLTVLPVNKDGSLGTVSQTLQYTGSGPHKNQKGPHVHASLFSADGSKLMVADLGTNKIDLYNYDAAKVQPLTPDNPAFKMTAPGDGPRHMEFSPDKKFLYVIQELSAFVRVYSYNDNKLAFVQTIAMMPDGYDKNGAADVHLTPDGNFLYASVRGNADKIVLYNVDKQSGKLTFVERYDVSKAPRGFTIDPTGSFLLSAGQDGNTINIFKIDKASGKLTLTDNKIDIPQITCLKWVAVK</sequence>
<dbReference type="EMBL" id="VLPK01000001">
    <property type="protein sequence ID" value="TSJ43375.1"/>
    <property type="molecule type" value="Genomic_DNA"/>
</dbReference>
<comment type="caution">
    <text evidence="3">The sequence shown here is derived from an EMBL/GenBank/DDBJ whole genome shotgun (WGS) entry which is preliminary data.</text>
</comment>
<dbReference type="Pfam" id="PF10282">
    <property type="entry name" value="Lactonase"/>
    <property type="match status" value="1"/>
</dbReference>
<dbReference type="InterPro" id="IPR015943">
    <property type="entry name" value="WD40/YVTN_repeat-like_dom_sf"/>
</dbReference>
<proteinExistence type="inferred from homology"/>
<keyword evidence="2" id="KW-0119">Carbohydrate metabolism</keyword>
<dbReference type="OrthoDB" id="9790815at2"/>
<dbReference type="PANTHER" id="PTHR30344">
    <property type="entry name" value="6-PHOSPHOGLUCONOLACTONASE-RELATED"/>
    <property type="match status" value="1"/>
</dbReference>
<dbReference type="InterPro" id="IPR019405">
    <property type="entry name" value="Lactonase_7-beta_prop"/>
</dbReference>
<dbReference type="GO" id="GO:0006006">
    <property type="term" value="P:glucose metabolic process"/>
    <property type="evidence" value="ECO:0007669"/>
    <property type="project" value="UniProtKB-KW"/>
</dbReference>
<dbReference type="Gene3D" id="2.130.10.10">
    <property type="entry name" value="YVTN repeat-like/Quinoprotein amine dehydrogenase"/>
    <property type="match status" value="1"/>
</dbReference>
<keyword evidence="4" id="KW-1185">Reference proteome</keyword>
<dbReference type="InterPro" id="IPR050282">
    <property type="entry name" value="Cycloisomerase_2"/>
</dbReference>
<evidence type="ECO:0000313" key="4">
    <source>
        <dbReference type="Proteomes" id="UP000318733"/>
    </source>
</evidence>
<evidence type="ECO:0000256" key="2">
    <source>
        <dbReference type="ARBA" id="ARBA00022526"/>
    </source>
</evidence>
<evidence type="ECO:0000256" key="1">
    <source>
        <dbReference type="ARBA" id="ARBA00005564"/>
    </source>
</evidence>
<comment type="similarity">
    <text evidence="1">Belongs to the cycloisomerase 2 family.</text>
</comment>
<dbReference type="RefSeq" id="WP_144246940.1">
    <property type="nucleotide sequence ID" value="NZ_VLPK01000001.1"/>
</dbReference>